<reference evidence="1 2" key="1">
    <citation type="submission" date="2019-03" db="EMBL/GenBank/DDBJ databases">
        <title>Single cell metagenomics reveals metabolic interactions within the superorganism composed of flagellate Streblomastix strix and complex community of Bacteroidetes bacteria on its surface.</title>
        <authorList>
            <person name="Treitli S.C."/>
            <person name="Kolisko M."/>
            <person name="Husnik F."/>
            <person name="Keeling P."/>
            <person name="Hampl V."/>
        </authorList>
    </citation>
    <scope>NUCLEOTIDE SEQUENCE [LARGE SCALE GENOMIC DNA]</scope>
    <source>
        <strain evidence="1">ST1C</strain>
    </source>
</reference>
<dbReference type="AlphaFoldDB" id="A0A5J4WKH2"/>
<sequence>MTTEQASEGQFVKLVADNDYEINDTYLHQIRRIDNKAIKEPYQANRYFEICLNGQHYKLHRLIAQNFILNPDNLNEVDHVNRD</sequence>
<gene>
    <name evidence="1" type="ORF">EZS28_009355</name>
</gene>
<evidence type="ECO:0008006" key="3">
    <source>
        <dbReference type="Google" id="ProtNLM"/>
    </source>
</evidence>
<name>A0A5J4WKH2_9EUKA</name>
<organism evidence="1 2">
    <name type="scientific">Streblomastix strix</name>
    <dbReference type="NCBI Taxonomy" id="222440"/>
    <lineage>
        <taxon>Eukaryota</taxon>
        <taxon>Metamonada</taxon>
        <taxon>Preaxostyla</taxon>
        <taxon>Oxymonadida</taxon>
        <taxon>Streblomastigidae</taxon>
        <taxon>Streblomastix</taxon>
    </lineage>
</organism>
<dbReference type="Gene3D" id="3.90.75.20">
    <property type="match status" value="1"/>
</dbReference>
<proteinExistence type="predicted"/>
<accession>A0A5J4WKH2</accession>
<dbReference type="InterPro" id="IPR044925">
    <property type="entry name" value="His-Me_finger_sf"/>
</dbReference>
<dbReference type="EMBL" id="SNRW01001767">
    <property type="protein sequence ID" value="KAA6395116.1"/>
    <property type="molecule type" value="Genomic_DNA"/>
</dbReference>
<evidence type="ECO:0000313" key="1">
    <source>
        <dbReference type="EMBL" id="KAA6395116.1"/>
    </source>
</evidence>
<dbReference type="Proteomes" id="UP000324800">
    <property type="component" value="Unassembled WGS sequence"/>
</dbReference>
<protein>
    <recommendedName>
        <fullName evidence="3">HNH nuclease domain-containing protein</fullName>
    </recommendedName>
</protein>
<evidence type="ECO:0000313" key="2">
    <source>
        <dbReference type="Proteomes" id="UP000324800"/>
    </source>
</evidence>
<comment type="caution">
    <text evidence="1">The sequence shown here is derived from an EMBL/GenBank/DDBJ whole genome shotgun (WGS) entry which is preliminary data.</text>
</comment>
<dbReference type="SUPFAM" id="SSF54060">
    <property type="entry name" value="His-Me finger endonucleases"/>
    <property type="match status" value="1"/>
</dbReference>